<feature type="region of interest" description="Disordered" evidence="1">
    <location>
        <begin position="1"/>
        <end position="37"/>
    </location>
</feature>
<reference evidence="2 3" key="1">
    <citation type="submission" date="2023-01" db="EMBL/GenBank/DDBJ databases">
        <title>Cultivation and genomic characterization of new, ubiquitous marine nitrite-oxidizing bacteria from the Nitrospirales.</title>
        <authorList>
            <person name="Mueller A.J."/>
            <person name="Daebeler A."/>
            <person name="Herbold C.W."/>
            <person name="Kirkegaard R.H."/>
            <person name="Daims H."/>
        </authorList>
    </citation>
    <scope>NUCLEOTIDE SEQUENCE [LARGE SCALE GENOMIC DNA]</scope>
    <source>
        <strain evidence="2 3">DK</strain>
    </source>
</reference>
<evidence type="ECO:0000256" key="1">
    <source>
        <dbReference type="SAM" id="MobiDB-lite"/>
    </source>
</evidence>
<keyword evidence="3" id="KW-1185">Reference proteome</keyword>
<dbReference type="SUPFAM" id="SSF158682">
    <property type="entry name" value="TerB-like"/>
    <property type="match status" value="1"/>
</dbReference>
<dbReference type="EMBL" id="CP116968">
    <property type="protein sequence ID" value="WNM61253.1"/>
    <property type="molecule type" value="Genomic_DNA"/>
</dbReference>
<dbReference type="Proteomes" id="UP001302494">
    <property type="component" value="Chromosome"/>
</dbReference>
<evidence type="ECO:0000313" key="3">
    <source>
        <dbReference type="Proteomes" id="UP001302494"/>
    </source>
</evidence>
<proteinExistence type="predicted"/>
<sequence length="155" mass="17411">MSKKNAGSTIAKKVVTKAPSRSVPSPTRSAETKTGGETLSLTERYNLGGLFVCAIERANDPEFKRLRAVLRHLDLPSQEKDNLLRLSQGLTIPKLFADGVGGDKVSQILTDFIRFALAEGAYEKKWRDEIRQVGVWLGYFPQQFEQIEQKIFAKR</sequence>
<name>A0AA96GGF7_9BACT</name>
<dbReference type="RefSeq" id="WP_312743132.1">
    <property type="nucleotide sequence ID" value="NZ_CP116968.1"/>
</dbReference>
<dbReference type="AlphaFoldDB" id="A0AA96GGF7"/>
<protein>
    <submittedName>
        <fullName evidence="2">Uncharacterized protein</fullName>
    </submittedName>
</protein>
<organism evidence="2 3">
    <name type="scientific">Candidatus Nitrospira neomarina</name>
    <dbReference type="NCBI Taxonomy" id="3020899"/>
    <lineage>
        <taxon>Bacteria</taxon>
        <taxon>Pseudomonadati</taxon>
        <taxon>Nitrospirota</taxon>
        <taxon>Nitrospiria</taxon>
        <taxon>Nitrospirales</taxon>
        <taxon>Nitrospiraceae</taxon>
        <taxon>Nitrospira</taxon>
    </lineage>
</organism>
<gene>
    <name evidence="2" type="ORF">PQG83_16050</name>
</gene>
<accession>A0AA96GGF7</accession>
<evidence type="ECO:0000313" key="2">
    <source>
        <dbReference type="EMBL" id="WNM61253.1"/>
    </source>
</evidence>
<dbReference type="InterPro" id="IPR029024">
    <property type="entry name" value="TerB-like"/>
</dbReference>
<dbReference type="KEGG" id="nneo:PQG83_16050"/>